<dbReference type="SUPFAM" id="SSF51905">
    <property type="entry name" value="FAD/NAD(P)-binding domain"/>
    <property type="match status" value="1"/>
</dbReference>
<evidence type="ECO:0000313" key="2">
    <source>
        <dbReference type="EMBL" id="KAJ2902476.1"/>
    </source>
</evidence>
<feature type="region of interest" description="Disordered" evidence="1">
    <location>
        <begin position="35"/>
        <end position="55"/>
    </location>
</feature>
<dbReference type="Proteomes" id="UP001201980">
    <property type="component" value="Unassembled WGS sequence"/>
</dbReference>
<evidence type="ECO:0000313" key="3">
    <source>
        <dbReference type="Proteomes" id="UP001201980"/>
    </source>
</evidence>
<protein>
    <submittedName>
        <fullName evidence="2">Uncharacterized protein</fullName>
    </submittedName>
</protein>
<evidence type="ECO:0000256" key="1">
    <source>
        <dbReference type="SAM" id="MobiDB-lite"/>
    </source>
</evidence>
<accession>A0AAD5RSG7</accession>
<dbReference type="InterPro" id="IPR036188">
    <property type="entry name" value="FAD/NAD-bd_sf"/>
</dbReference>
<reference evidence="2" key="1">
    <citation type="submission" date="2022-07" db="EMBL/GenBank/DDBJ databases">
        <title>Draft genome sequence of Zalerion maritima ATCC 34329, a (micro)plastics degrading marine fungus.</title>
        <authorList>
            <person name="Paco A."/>
            <person name="Goncalves M.F.M."/>
            <person name="Rocha-Santos T.A.P."/>
            <person name="Alves A."/>
        </authorList>
    </citation>
    <scope>NUCLEOTIDE SEQUENCE</scope>
    <source>
        <strain evidence="2">ATCC 34329</strain>
    </source>
</reference>
<name>A0AAD5RSG7_9PEZI</name>
<dbReference type="EMBL" id="JAKWBI020000111">
    <property type="protein sequence ID" value="KAJ2902476.1"/>
    <property type="molecule type" value="Genomic_DNA"/>
</dbReference>
<organism evidence="2 3">
    <name type="scientific">Zalerion maritima</name>
    <dbReference type="NCBI Taxonomy" id="339359"/>
    <lineage>
        <taxon>Eukaryota</taxon>
        <taxon>Fungi</taxon>
        <taxon>Dikarya</taxon>
        <taxon>Ascomycota</taxon>
        <taxon>Pezizomycotina</taxon>
        <taxon>Sordariomycetes</taxon>
        <taxon>Lulworthiomycetidae</taxon>
        <taxon>Lulworthiales</taxon>
        <taxon>Lulworthiaceae</taxon>
        <taxon>Zalerion</taxon>
    </lineage>
</organism>
<keyword evidence="3" id="KW-1185">Reference proteome</keyword>
<sequence>MGVTISTLHNLYTTSKTALSTLFELKTSLATVLRRASSPPSPVPNSTTPYWTTSPPHPEISYMQWPEGLPEETDIVVVGSGIAGLSIACHEGAIKILEFQQRHLPTLLDLCGPEVPGLRGKLTGVLGHMTAQEPGKGFSEFHIPGVAPVNKPKGKEEGTATEPNAQSQIAEAYLNSDGHTSYSIVYPAGFDYCTQLLLHRRESAVSSC</sequence>
<dbReference type="AlphaFoldDB" id="A0AAD5RSG7"/>
<gene>
    <name evidence="2" type="ORF">MKZ38_000526</name>
</gene>
<comment type="caution">
    <text evidence="2">The sequence shown here is derived from an EMBL/GenBank/DDBJ whole genome shotgun (WGS) entry which is preliminary data.</text>
</comment>
<proteinExistence type="predicted"/>